<evidence type="ECO:0000256" key="1">
    <source>
        <dbReference type="SAM" id="MobiDB-lite"/>
    </source>
</evidence>
<evidence type="ECO:0000313" key="3">
    <source>
        <dbReference type="EMBL" id="CAD8876574.1"/>
    </source>
</evidence>
<dbReference type="Pfam" id="PF20710">
    <property type="entry name" value="DUF6824"/>
    <property type="match status" value="1"/>
</dbReference>
<feature type="compositionally biased region" description="Polar residues" evidence="1">
    <location>
        <begin position="10"/>
        <end position="28"/>
    </location>
</feature>
<name>A0A7S1FMZ6_9STRA</name>
<reference evidence="3" key="1">
    <citation type="submission" date="2021-01" db="EMBL/GenBank/DDBJ databases">
        <authorList>
            <person name="Corre E."/>
            <person name="Pelletier E."/>
            <person name="Niang G."/>
            <person name="Scheremetjew M."/>
            <person name="Finn R."/>
            <person name="Kale V."/>
            <person name="Holt S."/>
            <person name="Cochrane G."/>
            <person name="Meng A."/>
            <person name="Brown T."/>
            <person name="Cohen L."/>
        </authorList>
    </citation>
    <scope>NUCLEOTIDE SEQUENCE</scope>
    <source>
        <strain evidence="3">308</strain>
    </source>
</reference>
<proteinExistence type="predicted"/>
<dbReference type="AlphaFoldDB" id="A0A7S1FMZ6"/>
<evidence type="ECO:0000259" key="2">
    <source>
        <dbReference type="Pfam" id="PF20710"/>
    </source>
</evidence>
<dbReference type="InterPro" id="IPR049227">
    <property type="entry name" value="DUF6824"/>
</dbReference>
<gene>
    <name evidence="3" type="ORF">CHYS00102_LOCUS3752</name>
</gene>
<organism evidence="3">
    <name type="scientific">Corethron hystrix</name>
    <dbReference type="NCBI Taxonomy" id="216773"/>
    <lineage>
        <taxon>Eukaryota</taxon>
        <taxon>Sar</taxon>
        <taxon>Stramenopiles</taxon>
        <taxon>Ochrophyta</taxon>
        <taxon>Bacillariophyta</taxon>
        <taxon>Coscinodiscophyceae</taxon>
        <taxon>Corethrophycidae</taxon>
        <taxon>Corethrales</taxon>
        <taxon>Corethraceae</taxon>
        <taxon>Corethron</taxon>
    </lineage>
</organism>
<feature type="domain" description="DUF6824" evidence="2">
    <location>
        <begin position="199"/>
        <end position="278"/>
    </location>
</feature>
<accession>A0A7S1FMZ6</accession>
<dbReference type="EMBL" id="HBFR01005337">
    <property type="protein sequence ID" value="CAD8876574.1"/>
    <property type="molecule type" value="Transcribed_RNA"/>
</dbReference>
<feature type="region of interest" description="Disordered" evidence="1">
    <location>
        <begin position="1"/>
        <end position="29"/>
    </location>
</feature>
<protein>
    <recommendedName>
        <fullName evidence="2">DUF6824 domain-containing protein</fullName>
    </recommendedName>
</protein>
<sequence>MMENKAETTYYVSNKSSNHSAEQQSVGNHDSGLIGMKKSAEIFDEVSNIENSDKRENIKTDIIHDNERSDASRKDQLINECSESATSTRCDRIFWRNMGEISMSLTDDSNTGQGLLKDDSATESNVGFEFCNMACGNEKKNEDYASVISSSDEDSEISLTQHFNSLRERKLEKMPPRPNITKILPYDIRRYESGIREEDILFDHFGRHDTQQGNRNLTFLVEANRVDFLDCSNSDESCRIIESVIHSLESQNDRDETPARFLVRNRGKSEWVEMDPDEKKARILSFFLGFERDMYDE</sequence>